<keyword evidence="8" id="KW-0067">ATP-binding</keyword>
<feature type="transmembrane region" description="Helical" evidence="10">
    <location>
        <begin position="198"/>
        <end position="218"/>
    </location>
</feature>
<dbReference type="GO" id="GO:0030295">
    <property type="term" value="F:protein kinase activator activity"/>
    <property type="evidence" value="ECO:0007669"/>
    <property type="project" value="TreeGrafter"/>
</dbReference>
<keyword evidence="6" id="KW-0547">Nucleotide-binding</keyword>
<evidence type="ECO:0000256" key="5">
    <source>
        <dbReference type="ARBA" id="ARBA00022679"/>
    </source>
</evidence>
<evidence type="ECO:0000256" key="3">
    <source>
        <dbReference type="ARBA" id="ARBA00012438"/>
    </source>
</evidence>
<dbReference type="InterPro" id="IPR000014">
    <property type="entry name" value="PAS"/>
</dbReference>
<sequence>MVVSILLGVYSLHHIRTNGRSPVLSAFFAVDIGLVLWTGFSALKLLHTDPAVKLAFYRALYLGVAPLGPLVFLFVLVHTDRVRKIRPRLLAVLLSLPFVFLVLLFTNPGGLTIQSTNVVTTADGLVILRVTVGPAHVVLQLLYNAILSIAAVGIILYEAFRLGRSYIQQAVLVSIGIAAPFVFAFCSSLGVPPFNPEGVNLVPTSAAVTALAIGIAIFRYRFLELPPLAYTTAMEASPDSVLVLGPNERIVHVNDRGADFLDRFGSEVGDFVTDVSPMLDPRTPHNDSVRVDNDDVPMFLSVRSQRLVRQNQVVGWVIVLRDVTELHRQKQVVLDQNEKLRLLNQIVRHDIRNDTAVVLGNARLVEEMVDDERARTRLETIIRNSEHTAELTETVRNLMKTMLEDEETSRATSIDGVLWDEATEVRDGNPNATVKLPDERPDATVLADDMLGTVFRNLLTNAIRHNDTPEPTVRISVESRQDDVLVKIADNGPGIPDDRKHEVFGRGEKGFESPGTGLGLYLVDTIVSGYGGDVWVEDNAPRGSVFVVRFEKPESRRVELGRVALNQSESDSDRQPKRP</sequence>
<dbReference type="InterPro" id="IPR003594">
    <property type="entry name" value="HATPase_dom"/>
</dbReference>
<protein>
    <recommendedName>
        <fullName evidence="3">histidine kinase</fullName>
        <ecNumber evidence="3">2.7.13.3</ecNumber>
    </recommendedName>
</protein>
<dbReference type="EC" id="2.7.13.3" evidence="3"/>
<feature type="domain" description="Histidine kinase" evidence="11">
    <location>
        <begin position="346"/>
        <end position="554"/>
    </location>
</feature>
<comment type="caution">
    <text evidence="12">The sequence shown here is derived from an EMBL/GenBank/DDBJ whole genome shotgun (WGS) entry which is preliminary data.</text>
</comment>
<dbReference type="InterPro" id="IPR005467">
    <property type="entry name" value="His_kinase_dom"/>
</dbReference>
<gene>
    <name evidence="12" type="ORF">C440_05962</name>
</gene>
<dbReference type="STRING" id="662479.C440_05962"/>
<dbReference type="EMBL" id="AOLN01000010">
    <property type="protein sequence ID" value="ELZ95811.1"/>
    <property type="molecule type" value="Genomic_DNA"/>
</dbReference>
<dbReference type="Pfam" id="PF16927">
    <property type="entry name" value="HisKA_7TM"/>
    <property type="match status" value="1"/>
</dbReference>
<accession>M0IGB4</accession>
<comment type="subcellular location">
    <subcellularLocation>
        <location evidence="2">Membrane</location>
    </subcellularLocation>
</comment>
<evidence type="ECO:0000256" key="1">
    <source>
        <dbReference type="ARBA" id="ARBA00000085"/>
    </source>
</evidence>
<dbReference type="Gene3D" id="3.30.450.20">
    <property type="entry name" value="PAS domain"/>
    <property type="match status" value="1"/>
</dbReference>
<dbReference type="CDD" id="cd00082">
    <property type="entry name" value="HisKA"/>
    <property type="match status" value="1"/>
</dbReference>
<evidence type="ECO:0000256" key="2">
    <source>
        <dbReference type="ARBA" id="ARBA00004370"/>
    </source>
</evidence>
<dbReference type="PANTHER" id="PTHR42878">
    <property type="entry name" value="TWO-COMPONENT HISTIDINE KINASE"/>
    <property type="match status" value="1"/>
</dbReference>
<dbReference type="PANTHER" id="PTHR42878:SF7">
    <property type="entry name" value="SENSOR HISTIDINE KINASE GLRK"/>
    <property type="match status" value="1"/>
</dbReference>
<organism evidence="12 13">
    <name type="scientific">Haloferax mucosum ATCC BAA-1512</name>
    <dbReference type="NCBI Taxonomy" id="662479"/>
    <lineage>
        <taxon>Archaea</taxon>
        <taxon>Methanobacteriati</taxon>
        <taxon>Methanobacteriota</taxon>
        <taxon>Stenosarchaea group</taxon>
        <taxon>Halobacteria</taxon>
        <taxon>Halobacteriales</taxon>
        <taxon>Haloferacaceae</taxon>
        <taxon>Haloferax</taxon>
    </lineage>
</organism>
<dbReference type="SMART" id="SM00387">
    <property type="entry name" value="HATPase_c"/>
    <property type="match status" value="1"/>
</dbReference>
<dbReference type="InterPro" id="IPR003661">
    <property type="entry name" value="HisK_dim/P_dom"/>
</dbReference>
<dbReference type="InterPro" id="IPR036890">
    <property type="entry name" value="HATPase_C_sf"/>
</dbReference>
<dbReference type="InterPro" id="IPR004358">
    <property type="entry name" value="Sig_transdc_His_kin-like_C"/>
</dbReference>
<dbReference type="GO" id="GO:0000155">
    <property type="term" value="F:phosphorelay sensor kinase activity"/>
    <property type="evidence" value="ECO:0007669"/>
    <property type="project" value="InterPro"/>
</dbReference>
<dbReference type="GO" id="GO:0016020">
    <property type="term" value="C:membrane"/>
    <property type="evidence" value="ECO:0007669"/>
    <property type="project" value="UniProtKB-SubCell"/>
</dbReference>
<evidence type="ECO:0000256" key="7">
    <source>
        <dbReference type="ARBA" id="ARBA00022777"/>
    </source>
</evidence>
<feature type="transmembrane region" description="Helical" evidence="10">
    <location>
        <begin position="23"/>
        <end position="43"/>
    </location>
</feature>
<feature type="transmembrane region" description="Helical" evidence="10">
    <location>
        <begin position="141"/>
        <end position="160"/>
    </location>
</feature>
<dbReference type="PROSITE" id="PS50109">
    <property type="entry name" value="HIS_KIN"/>
    <property type="match status" value="1"/>
</dbReference>
<keyword evidence="10" id="KW-0472">Membrane</keyword>
<dbReference type="SUPFAM" id="SSF55874">
    <property type="entry name" value="ATPase domain of HSP90 chaperone/DNA topoisomerase II/histidine kinase"/>
    <property type="match status" value="1"/>
</dbReference>
<evidence type="ECO:0000256" key="9">
    <source>
        <dbReference type="ARBA" id="ARBA00023012"/>
    </source>
</evidence>
<dbReference type="GO" id="GO:0000156">
    <property type="term" value="F:phosphorelay response regulator activity"/>
    <property type="evidence" value="ECO:0007669"/>
    <property type="project" value="TreeGrafter"/>
</dbReference>
<dbReference type="InterPro" id="IPR031621">
    <property type="entry name" value="HisKA_7TM"/>
</dbReference>
<keyword evidence="4" id="KW-0597">Phosphoprotein</keyword>
<dbReference type="Proteomes" id="UP000011550">
    <property type="component" value="Unassembled WGS sequence"/>
</dbReference>
<keyword evidence="10" id="KW-0812">Transmembrane</keyword>
<keyword evidence="13" id="KW-1185">Reference proteome</keyword>
<dbReference type="PATRIC" id="fig|662479.7.peg.1206"/>
<dbReference type="GO" id="GO:0007234">
    <property type="term" value="P:osmosensory signaling via phosphorelay pathway"/>
    <property type="evidence" value="ECO:0007669"/>
    <property type="project" value="TreeGrafter"/>
</dbReference>
<reference evidence="12 13" key="1">
    <citation type="journal article" date="2014" name="PLoS Genet.">
        <title>Phylogenetically driven sequencing of extremely halophilic archaea reveals strategies for static and dynamic osmo-response.</title>
        <authorList>
            <person name="Becker E.A."/>
            <person name="Seitzer P.M."/>
            <person name="Tritt A."/>
            <person name="Larsen D."/>
            <person name="Krusor M."/>
            <person name="Yao A.I."/>
            <person name="Wu D."/>
            <person name="Madern D."/>
            <person name="Eisen J.A."/>
            <person name="Darling A.E."/>
            <person name="Facciotti M.T."/>
        </authorList>
    </citation>
    <scope>NUCLEOTIDE SEQUENCE [LARGE SCALE GENOMIC DNA]</scope>
    <source>
        <strain evidence="12 13">ATCC BAA-1512</strain>
    </source>
</reference>
<keyword evidence="7 12" id="KW-0418">Kinase</keyword>
<keyword evidence="9" id="KW-0902">Two-component regulatory system</keyword>
<evidence type="ECO:0000256" key="10">
    <source>
        <dbReference type="SAM" id="Phobius"/>
    </source>
</evidence>
<name>M0IGB4_9EURY</name>
<dbReference type="Gene3D" id="3.30.565.10">
    <property type="entry name" value="Histidine kinase-like ATPase, C-terminal domain"/>
    <property type="match status" value="1"/>
</dbReference>
<evidence type="ECO:0000256" key="8">
    <source>
        <dbReference type="ARBA" id="ARBA00022840"/>
    </source>
</evidence>
<dbReference type="PRINTS" id="PR00344">
    <property type="entry name" value="BCTRLSENSOR"/>
</dbReference>
<dbReference type="Pfam" id="PF13188">
    <property type="entry name" value="PAS_8"/>
    <property type="match status" value="1"/>
</dbReference>
<dbReference type="AlphaFoldDB" id="M0IGB4"/>
<dbReference type="GO" id="GO:0005524">
    <property type="term" value="F:ATP binding"/>
    <property type="evidence" value="ECO:0007669"/>
    <property type="project" value="UniProtKB-KW"/>
</dbReference>
<keyword evidence="10" id="KW-1133">Transmembrane helix</keyword>
<evidence type="ECO:0000259" key="11">
    <source>
        <dbReference type="PROSITE" id="PS50109"/>
    </source>
</evidence>
<evidence type="ECO:0000256" key="6">
    <source>
        <dbReference type="ARBA" id="ARBA00022741"/>
    </source>
</evidence>
<feature type="transmembrane region" description="Helical" evidence="10">
    <location>
        <begin position="172"/>
        <end position="192"/>
    </location>
</feature>
<comment type="catalytic activity">
    <reaction evidence="1">
        <text>ATP + protein L-histidine = ADP + protein N-phospho-L-histidine.</text>
        <dbReference type="EC" id="2.7.13.3"/>
    </reaction>
</comment>
<dbReference type="CDD" id="cd00075">
    <property type="entry name" value="HATPase"/>
    <property type="match status" value="1"/>
</dbReference>
<dbReference type="Pfam" id="PF02518">
    <property type="entry name" value="HATPase_c"/>
    <property type="match status" value="1"/>
</dbReference>
<proteinExistence type="predicted"/>
<evidence type="ECO:0000256" key="4">
    <source>
        <dbReference type="ARBA" id="ARBA00022553"/>
    </source>
</evidence>
<dbReference type="InterPro" id="IPR050351">
    <property type="entry name" value="BphY/WalK/GraS-like"/>
</dbReference>
<evidence type="ECO:0000313" key="12">
    <source>
        <dbReference type="EMBL" id="ELZ95811.1"/>
    </source>
</evidence>
<evidence type="ECO:0000313" key="13">
    <source>
        <dbReference type="Proteomes" id="UP000011550"/>
    </source>
</evidence>
<feature type="transmembrane region" description="Helical" evidence="10">
    <location>
        <begin position="55"/>
        <end position="77"/>
    </location>
</feature>
<feature type="transmembrane region" description="Helical" evidence="10">
    <location>
        <begin position="89"/>
        <end position="106"/>
    </location>
</feature>
<keyword evidence="5" id="KW-0808">Transferase</keyword>